<dbReference type="InterPro" id="IPR051393">
    <property type="entry name" value="ABC_transporter_permease"/>
</dbReference>
<keyword evidence="4 7" id="KW-0812">Transmembrane</keyword>
<evidence type="ECO:0000256" key="7">
    <source>
        <dbReference type="RuleBase" id="RU363032"/>
    </source>
</evidence>
<evidence type="ECO:0000259" key="9">
    <source>
        <dbReference type="PROSITE" id="PS50928"/>
    </source>
</evidence>
<feature type="transmembrane region" description="Helical" evidence="7">
    <location>
        <begin position="114"/>
        <end position="136"/>
    </location>
</feature>
<evidence type="ECO:0000313" key="12">
    <source>
        <dbReference type="Proteomes" id="UP000321723"/>
    </source>
</evidence>
<feature type="transmembrane region" description="Helical" evidence="7">
    <location>
        <begin position="53"/>
        <end position="76"/>
    </location>
</feature>
<comment type="similarity">
    <text evidence="7">Belongs to the binding-protein-dependent transport system permease family.</text>
</comment>
<keyword evidence="2 7" id="KW-0813">Transport</keyword>
<feature type="transmembrane region" description="Helical" evidence="7">
    <location>
        <begin position="250"/>
        <end position="269"/>
    </location>
</feature>
<dbReference type="Proteomes" id="UP000321723">
    <property type="component" value="Unassembled WGS sequence"/>
</dbReference>
<dbReference type="EMBL" id="JACHDN010000001">
    <property type="protein sequence ID" value="MBB5472407.1"/>
    <property type="molecule type" value="Genomic_DNA"/>
</dbReference>
<keyword evidence="12" id="KW-1185">Reference proteome</keyword>
<feature type="compositionally biased region" description="Low complexity" evidence="8">
    <location>
        <begin position="9"/>
        <end position="34"/>
    </location>
</feature>
<evidence type="ECO:0000256" key="8">
    <source>
        <dbReference type="SAM" id="MobiDB-lite"/>
    </source>
</evidence>
<keyword evidence="5 7" id="KW-1133">Transmembrane helix</keyword>
<evidence type="ECO:0000256" key="4">
    <source>
        <dbReference type="ARBA" id="ARBA00022692"/>
    </source>
</evidence>
<keyword evidence="11" id="KW-0762">Sugar transport</keyword>
<sequence>MNSPHEIARSAPAPAGAPRSTVTTPSQSQASSAPPRTPDRPTRSGRSRREGSGWPFVIPFVIIAVLFLVVPTLWGVGLSFTEQSLMGNGGWVGFDNYAEAFGDATMWSTLGNTVVFTLMSTIPLVLVALAMALLVYTGLPGQWVWRLAFFAPFMLPVAVVVQIWVWLYQPEIGFFNYWLDRLGLEKVGWLTDPNVAMWSMALLTLWWTVGFNFLLYLSALQAIPDQMYEAAALDGAGAWRRLWSITLPQLRATTVLITVLQVLASLKVFDQMFIAFNGGSGPNGSTRPILQYIYDTGFTGYRMGYASAMSYIYFALIIVVAVGFQVLTTARRKEQGRGR</sequence>
<comment type="subcellular location">
    <subcellularLocation>
        <location evidence="1 7">Cell membrane</location>
        <topology evidence="1 7">Multi-pass membrane protein</topology>
    </subcellularLocation>
</comment>
<protein>
    <submittedName>
        <fullName evidence="11">Multiple sugar transport system permease protein</fullName>
    </submittedName>
    <submittedName>
        <fullName evidence="10">Sugar ABC transporter permease</fullName>
    </submittedName>
</protein>
<dbReference type="GO" id="GO:0005886">
    <property type="term" value="C:plasma membrane"/>
    <property type="evidence" value="ECO:0007669"/>
    <property type="project" value="UniProtKB-SubCell"/>
</dbReference>
<evidence type="ECO:0000256" key="6">
    <source>
        <dbReference type="ARBA" id="ARBA00023136"/>
    </source>
</evidence>
<comment type="caution">
    <text evidence="10">The sequence shown here is derived from an EMBL/GenBank/DDBJ whole genome shotgun (WGS) entry which is preliminary data.</text>
</comment>
<feature type="region of interest" description="Disordered" evidence="8">
    <location>
        <begin position="1"/>
        <end position="49"/>
    </location>
</feature>
<evidence type="ECO:0000256" key="2">
    <source>
        <dbReference type="ARBA" id="ARBA00022448"/>
    </source>
</evidence>
<dbReference type="AlphaFoldDB" id="A0A511F8X8"/>
<dbReference type="Gene3D" id="1.10.3720.10">
    <property type="entry name" value="MetI-like"/>
    <property type="match status" value="1"/>
</dbReference>
<dbReference type="InterPro" id="IPR000515">
    <property type="entry name" value="MetI-like"/>
</dbReference>
<dbReference type="Pfam" id="PF00528">
    <property type="entry name" value="BPD_transp_1"/>
    <property type="match status" value="1"/>
</dbReference>
<organism evidence="10 12">
    <name type="scientific">Cellulomonas hominis</name>
    <dbReference type="NCBI Taxonomy" id="156981"/>
    <lineage>
        <taxon>Bacteria</taxon>
        <taxon>Bacillati</taxon>
        <taxon>Actinomycetota</taxon>
        <taxon>Actinomycetes</taxon>
        <taxon>Micrococcales</taxon>
        <taxon>Cellulomonadaceae</taxon>
        <taxon>Cellulomonas</taxon>
    </lineage>
</organism>
<evidence type="ECO:0000313" key="11">
    <source>
        <dbReference type="EMBL" id="MBB5472407.1"/>
    </source>
</evidence>
<feature type="domain" description="ABC transmembrane type-1" evidence="9">
    <location>
        <begin position="110"/>
        <end position="324"/>
    </location>
</feature>
<dbReference type="PANTHER" id="PTHR30193">
    <property type="entry name" value="ABC TRANSPORTER PERMEASE PROTEIN"/>
    <property type="match status" value="1"/>
</dbReference>
<reference evidence="11 13" key="2">
    <citation type="submission" date="2020-08" db="EMBL/GenBank/DDBJ databases">
        <title>Sequencing the genomes of 1000 actinobacteria strains.</title>
        <authorList>
            <person name="Klenk H.-P."/>
        </authorList>
    </citation>
    <scope>NUCLEOTIDE SEQUENCE [LARGE SCALE GENOMIC DNA]</scope>
    <source>
        <strain evidence="11 13">DSM 9581</strain>
    </source>
</reference>
<accession>A0A511F8X8</accession>
<evidence type="ECO:0000256" key="1">
    <source>
        <dbReference type="ARBA" id="ARBA00004651"/>
    </source>
</evidence>
<evidence type="ECO:0000256" key="3">
    <source>
        <dbReference type="ARBA" id="ARBA00022475"/>
    </source>
</evidence>
<gene>
    <name evidence="10" type="ORF">CHO01_07710</name>
    <name evidence="11" type="ORF">HNR08_001143</name>
</gene>
<evidence type="ECO:0000313" key="10">
    <source>
        <dbReference type="EMBL" id="GEL45655.1"/>
    </source>
</evidence>
<evidence type="ECO:0000256" key="5">
    <source>
        <dbReference type="ARBA" id="ARBA00022989"/>
    </source>
</evidence>
<feature type="compositionally biased region" description="Basic and acidic residues" evidence="8">
    <location>
        <begin position="37"/>
        <end position="49"/>
    </location>
</feature>
<proteinExistence type="inferred from homology"/>
<dbReference type="SUPFAM" id="SSF161098">
    <property type="entry name" value="MetI-like"/>
    <property type="match status" value="1"/>
</dbReference>
<feature type="transmembrane region" description="Helical" evidence="7">
    <location>
        <begin position="143"/>
        <end position="167"/>
    </location>
</feature>
<dbReference type="EMBL" id="BJVQ01000006">
    <property type="protein sequence ID" value="GEL45655.1"/>
    <property type="molecule type" value="Genomic_DNA"/>
</dbReference>
<dbReference type="InterPro" id="IPR035906">
    <property type="entry name" value="MetI-like_sf"/>
</dbReference>
<dbReference type="GO" id="GO:0055085">
    <property type="term" value="P:transmembrane transport"/>
    <property type="evidence" value="ECO:0007669"/>
    <property type="project" value="InterPro"/>
</dbReference>
<dbReference type="RefSeq" id="WP_146833841.1">
    <property type="nucleotide sequence ID" value="NZ_BJVQ01000006.1"/>
</dbReference>
<feature type="transmembrane region" description="Helical" evidence="7">
    <location>
        <begin position="195"/>
        <end position="217"/>
    </location>
</feature>
<reference evidence="10 12" key="1">
    <citation type="submission" date="2019-07" db="EMBL/GenBank/DDBJ databases">
        <title>Whole genome shotgun sequence of Cellulomonas hominis NBRC 16055.</title>
        <authorList>
            <person name="Hosoyama A."/>
            <person name="Uohara A."/>
            <person name="Ohji S."/>
            <person name="Ichikawa N."/>
        </authorList>
    </citation>
    <scope>NUCLEOTIDE SEQUENCE [LARGE SCALE GENOMIC DNA]</scope>
    <source>
        <strain evidence="10 12">NBRC 16055</strain>
    </source>
</reference>
<evidence type="ECO:0000313" key="13">
    <source>
        <dbReference type="Proteomes" id="UP000564629"/>
    </source>
</evidence>
<dbReference type="PANTHER" id="PTHR30193:SF41">
    <property type="entry name" value="DIACETYLCHITOBIOSE UPTAKE SYSTEM PERMEASE PROTEIN NGCF"/>
    <property type="match status" value="1"/>
</dbReference>
<feature type="transmembrane region" description="Helical" evidence="7">
    <location>
        <begin position="311"/>
        <end position="330"/>
    </location>
</feature>
<keyword evidence="3" id="KW-1003">Cell membrane</keyword>
<dbReference type="Proteomes" id="UP000564629">
    <property type="component" value="Unassembled WGS sequence"/>
</dbReference>
<dbReference type="CDD" id="cd06261">
    <property type="entry name" value="TM_PBP2"/>
    <property type="match status" value="1"/>
</dbReference>
<name>A0A511F8X8_9CELL</name>
<dbReference type="PROSITE" id="PS50928">
    <property type="entry name" value="ABC_TM1"/>
    <property type="match status" value="1"/>
</dbReference>
<keyword evidence="6 7" id="KW-0472">Membrane</keyword>
<dbReference type="OrthoDB" id="9805974at2"/>